<accession>A0A1A9BAW8</accession>
<organism evidence="2 3">
    <name type="scientific">Micromonospora sediminicola</name>
    <dbReference type="NCBI Taxonomy" id="946078"/>
    <lineage>
        <taxon>Bacteria</taxon>
        <taxon>Bacillati</taxon>
        <taxon>Actinomycetota</taxon>
        <taxon>Actinomycetes</taxon>
        <taxon>Micromonosporales</taxon>
        <taxon>Micromonosporaceae</taxon>
        <taxon>Micromonospora</taxon>
    </lineage>
</organism>
<evidence type="ECO:0000313" key="2">
    <source>
        <dbReference type="EMBL" id="SBT66660.1"/>
    </source>
</evidence>
<dbReference type="Proteomes" id="UP000199558">
    <property type="component" value="Unassembled WGS sequence"/>
</dbReference>
<keyword evidence="3" id="KW-1185">Reference proteome</keyword>
<sequence length="344" mass="37986">MEHDPRAHVDERLARQTEHLRRELRDSGLPVVALTGPGLPTTARFAGLESTDGTITHVRVAHGDATTGPWAVVDTARRADNRGDPLRHRLEHAMRMAGAHLSDVEWTEDDATMHLDGRPVTGRTVRAGDRWTATRCADALIDAEITVVARDWPAATIQLRLVADPAPLLDRTWRRPDPLPQPPPPPVPQDLAREPHRALIDAALTHRRQTLTWIAGGGAHPELPAHWSGLWRAAVRRQQELTDQSEPAANRAVSDAIAHLTTLAGHADWFDTSPRLRERAITETLLHVTGLADDPPSGPAHRAWRHHQRLVPDPTADLHRRAAADQAWRDAWTAWAAGSTDTPP</sequence>
<proteinExistence type="predicted"/>
<reference evidence="3" key="1">
    <citation type="submission" date="2016-06" db="EMBL/GenBank/DDBJ databases">
        <authorList>
            <person name="Varghese N."/>
            <person name="Submissions Spin"/>
        </authorList>
    </citation>
    <scope>NUCLEOTIDE SEQUENCE [LARGE SCALE GENOMIC DNA]</scope>
    <source>
        <strain evidence="3">DSM 45794</strain>
    </source>
</reference>
<protein>
    <submittedName>
        <fullName evidence="2">Uncharacterized protein</fullName>
    </submittedName>
</protein>
<evidence type="ECO:0000313" key="3">
    <source>
        <dbReference type="Proteomes" id="UP000199558"/>
    </source>
</evidence>
<feature type="compositionally biased region" description="Pro residues" evidence="1">
    <location>
        <begin position="178"/>
        <end position="188"/>
    </location>
</feature>
<dbReference type="AlphaFoldDB" id="A0A1A9BAW8"/>
<name>A0A1A9BAW8_9ACTN</name>
<gene>
    <name evidence="2" type="ORF">GA0070622_3686</name>
</gene>
<feature type="region of interest" description="Disordered" evidence="1">
    <location>
        <begin position="172"/>
        <end position="191"/>
    </location>
</feature>
<evidence type="ECO:0000256" key="1">
    <source>
        <dbReference type="SAM" id="MobiDB-lite"/>
    </source>
</evidence>
<dbReference type="STRING" id="946078.GA0070622_3686"/>
<dbReference type="RefSeq" id="WP_091574421.1">
    <property type="nucleotide sequence ID" value="NZ_FLRH01000003.1"/>
</dbReference>
<dbReference type="EMBL" id="FLRH01000003">
    <property type="protein sequence ID" value="SBT66660.1"/>
    <property type="molecule type" value="Genomic_DNA"/>
</dbReference>
<dbReference type="OrthoDB" id="3283087at2"/>